<evidence type="ECO:0000256" key="1">
    <source>
        <dbReference type="SAM" id="MobiDB-lite"/>
    </source>
</evidence>
<evidence type="ECO:0000313" key="3">
    <source>
        <dbReference type="Proteomes" id="UP001283361"/>
    </source>
</evidence>
<proteinExistence type="predicted"/>
<feature type="region of interest" description="Disordered" evidence="1">
    <location>
        <begin position="102"/>
        <end position="122"/>
    </location>
</feature>
<gene>
    <name evidence="2" type="ORF">RRG08_030472</name>
</gene>
<dbReference type="EMBL" id="JAWDGP010000795">
    <property type="protein sequence ID" value="KAK3797247.1"/>
    <property type="molecule type" value="Genomic_DNA"/>
</dbReference>
<dbReference type="Proteomes" id="UP001283361">
    <property type="component" value="Unassembled WGS sequence"/>
</dbReference>
<accession>A0AAE1B2B1</accession>
<sequence>MRYKTFRKSPTESRLIHNYSTRGILVMIGGDMFERENQEEVKSASTLHPPFSHTLLLRYISRLPWPSSRRGTKEFGKEDIESNTMSSISLLSDKTVVSIPRGAATRDRKNMEESLGALRSTY</sequence>
<organism evidence="2 3">
    <name type="scientific">Elysia crispata</name>
    <name type="common">lettuce slug</name>
    <dbReference type="NCBI Taxonomy" id="231223"/>
    <lineage>
        <taxon>Eukaryota</taxon>
        <taxon>Metazoa</taxon>
        <taxon>Spiralia</taxon>
        <taxon>Lophotrochozoa</taxon>
        <taxon>Mollusca</taxon>
        <taxon>Gastropoda</taxon>
        <taxon>Heterobranchia</taxon>
        <taxon>Euthyneura</taxon>
        <taxon>Panpulmonata</taxon>
        <taxon>Sacoglossa</taxon>
        <taxon>Placobranchoidea</taxon>
        <taxon>Plakobranchidae</taxon>
        <taxon>Elysia</taxon>
    </lineage>
</organism>
<reference evidence="2" key="1">
    <citation type="journal article" date="2023" name="G3 (Bethesda)">
        <title>A reference genome for the long-term kleptoplast-retaining sea slug Elysia crispata morphotype clarki.</title>
        <authorList>
            <person name="Eastman K.E."/>
            <person name="Pendleton A.L."/>
            <person name="Shaikh M.A."/>
            <person name="Suttiyut T."/>
            <person name="Ogas R."/>
            <person name="Tomko P."/>
            <person name="Gavelis G."/>
            <person name="Widhalm J.R."/>
            <person name="Wisecaver J.H."/>
        </authorList>
    </citation>
    <scope>NUCLEOTIDE SEQUENCE</scope>
    <source>
        <strain evidence="2">ECLA1</strain>
    </source>
</reference>
<evidence type="ECO:0000313" key="2">
    <source>
        <dbReference type="EMBL" id="KAK3797247.1"/>
    </source>
</evidence>
<comment type="caution">
    <text evidence="2">The sequence shown here is derived from an EMBL/GenBank/DDBJ whole genome shotgun (WGS) entry which is preliminary data.</text>
</comment>
<keyword evidence="3" id="KW-1185">Reference proteome</keyword>
<dbReference type="AlphaFoldDB" id="A0AAE1B2B1"/>
<protein>
    <submittedName>
        <fullName evidence="2">Uncharacterized protein</fullName>
    </submittedName>
</protein>
<name>A0AAE1B2B1_9GAST</name>